<protein>
    <submittedName>
        <fullName evidence="3">Uncharacterized protein</fullName>
    </submittedName>
</protein>
<dbReference type="RefSeq" id="XP_002796456.2">
    <property type="nucleotide sequence ID" value="XM_002796410.2"/>
</dbReference>
<dbReference type="VEuPathDB" id="FungiDB:PAAG_01464"/>
<comment type="similarity">
    <text evidence="1">Belongs to the short-chain dehydrogenases/reductases (SDR) family.</text>
</comment>
<name>C1GSG9_PARBA</name>
<evidence type="ECO:0000313" key="3">
    <source>
        <dbReference type="EMBL" id="EEH39002.2"/>
    </source>
</evidence>
<proteinExistence type="inferred from homology"/>
<dbReference type="EMBL" id="KN293994">
    <property type="protein sequence ID" value="EEH39002.2"/>
    <property type="molecule type" value="Genomic_DNA"/>
</dbReference>
<dbReference type="GeneID" id="9100016"/>
<dbReference type="GO" id="GO:0019433">
    <property type="term" value="P:triglyceride catabolic process"/>
    <property type="evidence" value="ECO:0007669"/>
    <property type="project" value="TreeGrafter"/>
</dbReference>
<dbReference type="SUPFAM" id="SSF51735">
    <property type="entry name" value="NAD(P)-binding Rossmann-fold domains"/>
    <property type="match status" value="1"/>
</dbReference>
<keyword evidence="4" id="KW-1185">Reference proteome</keyword>
<evidence type="ECO:0000256" key="2">
    <source>
        <dbReference type="ARBA" id="ARBA00023002"/>
    </source>
</evidence>
<dbReference type="GO" id="GO:0005783">
    <property type="term" value="C:endoplasmic reticulum"/>
    <property type="evidence" value="ECO:0007669"/>
    <property type="project" value="TreeGrafter"/>
</dbReference>
<keyword evidence="2" id="KW-0560">Oxidoreductase</keyword>
<dbReference type="InterPro" id="IPR002347">
    <property type="entry name" value="SDR_fam"/>
</dbReference>
<dbReference type="KEGG" id="pbl:PAAG_01464"/>
<dbReference type="GO" id="GO:0004806">
    <property type="term" value="F:triacylglycerol lipase activity"/>
    <property type="evidence" value="ECO:0007669"/>
    <property type="project" value="TreeGrafter"/>
</dbReference>
<dbReference type="PANTHER" id="PTHR44169:SF6">
    <property type="entry name" value="NADPH-DEPENDENT 1-ACYLDIHYDROXYACETONE PHOSPHATE REDUCTASE"/>
    <property type="match status" value="1"/>
</dbReference>
<dbReference type="GO" id="GO:0000140">
    <property type="term" value="F:acylglycerone-phosphate reductase (NADP+) activity"/>
    <property type="evidence" value="ECO:0007669"/>
    <property type="project" value="TreeGrafter"/>
</dbReference>
<dbReference type="Proteomes" id="UP000002059">
    <property type="component" value="Partially assembled WGS sequence"/>
</dbReference>
<dbReference type="GO" id="GO:0006654">
    <property type="term" value="P:phosphatidic acid biosynthetic process"/>
    <property type="evidence" value="ECO:0007669"/>
    <property type="project" value="TreeGrafter"/>
</dbReference>
<accession>C1GSG9</accession>
<organism evidence="3 4">
    <name type="scientific">Paracoccidioides lutzii (strain ATCC MYA-826 / Pb01)</name>
    <name type="common">Paracoccidioides brasiliensis</name>
    <dbReference type="NCBI Taxonomy" id="502779"/>
    <lineage>
        <taxon>Eukaryota</taxon>
        <taxon>Fungi</taxon>
        <taxon>Dikarya</taxon>
        <taxon>Ascomycota</taxon>
        <taxon>Pezizomycotina</taxon>
        <taxon>Eurotiomycetes</taxon>
        <taxon>Eurotiomycetidae</taxon>
        <taxon>Onygenales</taxon>
        <taxon>Ajellomycetaceae</taxon>
        <taxon>Paracoccidioides</taxon>
    </lineage>
</organism>
<evidence type="ECO:0000256" key="1">
    <source>
        <dbReference type="ARBA" id="ARBA00006484"/>
    </source>
</evidence>
<dbReference type="AlphaFoldDB" id="C1GSG9"/>
<dbReference type="Gene3D" id="3.40.50.720">
    <property type="entry name" value="NAD(P)-binding Rossmann-like Domain"/>
    <property type="match status" value="1"/>
</dbReference>
<gene>
    <name evidence="3" type="ORF">PAAG_01464</name>
</gene>
<dbReference type="STRING" id="502779.C1GSG9"/>
<sequence length="87" mass="9758">MREDFQLCFRAETCYYMVTYEVLTLNSSGPNYTVPALDVNISEAREIFKTNFFSVIAMCQAFAPLLIKAQGTIVQLGSIAGERHPES</sequence>
<dbReference type="HOGENOM" id="CLU_2590425_0_0_1"/>
<evidence type="ECO:0000313" key="4">
    <source>
        <dbReference type="Proteomes" id="UP000002059"/>
    </source>
</evidence>
<dbReference type="GO" id="GO:0005811">
    <property type="term" value="C:lipid droplet"/>
    <property type="evidence" value="ECO:0007669"/>
    <property type="project" value="TreeGrafter"/>
</dbReference>
<dbReference type="OrthoDB" id="2102561at2759"/>
<dbReference type="PANTHER" id="PTHR44169">
    <property type="entry name" value="NADPH-DEPENDENT 1-ACYLDIHYDROXYACETONE PHOSPHATE REDUCTASE"/>
    <property type="match status" value="1"/>
</dbReference>
<reference evidence="3 4" key="1">
    <citation type="journal article" date="2011" name="PLoS Genet.">
        <title>Comparative genomic analysis of human fungal pathogens causing paracoccidioidomycosis.</title>
        <authorList>
            <person name="Desjardins C.A."/>
            <person name="Champion M.D."/>
            <person name="Holder J.W."/>
            <person name="Muszewska A."/>
            <person name="Goldberg J."/>
            <person name="Bailao A.M."/>
            <person name="Brigido M.M."/>
            <person name="Ferreira M.E."/>
            <person name="Garcia A.M."/>
            <person name="Grynberg M."/>
            <person name="Gujja S."/>
            <person name="Heiman D.I."/>
            <person name="Henn M.R."/>
            <person name="Kodira C.D."/>
            <person name="Leon-Narvaez H."/>
            <person name="Longo L.V."/>
            <person name="Ma L.J."/>
            <person name="Malavazi I."/>
            <person name="Matsuo A.L."/>
            <person name="Morais F.V."/>
            <person name="Pereira M."/>
            <person name="Rodriguez-Brito S."/>
            <person name="Sakthikumar S."/>
            <person name="Salem-Izacc S.M."/>
            <person name="Sykes S.M."/>
            <person name="Teixeira M.M."/>
            <person name="Vallejo M.C."/>
            <person name="Walter M.E."/>
            <person name="Yandava C."/>
            <person name="Young S."/>
            <person name="Zeng Q."/>
            <person name="Zucker J."/>
            <person name="Felipe M.S."/>
            <person name="Goldman G.H."/>
            <person name="Haas B.J."/>
            <person name="McEwen J.G."/>
            <person name="Nino-Vega G."/>
            <person name="Puccia R."/>
            <person name="San-Blas G."/>
            <person name="Soares C.M."/>
            <person name="Birren B.W."/>
            <person name="Cuomo C.A."/>
        </authorList>
    </citation>
    <scope>NUCLEOTIDE SEQUENCE [LARGE SCALE GENOMIC DNA]</scope>
    <source>
        <strain evidence="4">ATCC MYA-826 / Pb01</strain>
    </source>
</reference>
<dbReference type="OMA" id="FRAETCY"/>
<dbReference type="Pfam" id="PF00106">
    <property type="entry name" value="adh_short"/>
    <property type="match status" value="1"/>
</dbReference>
<dbReference type="InterPro" id="IPR036291">
    <property type="entry name" value="NAD(P)-bd_dom_sf"/>
</dbReference>